<evidence type="ECO:0000313" key="9">
    <source>
        <dbReference type="EMBL" id="MFC0202195.1"/>
    </source>
</evidence>
<dbReference type="PANTHER" id="PTHR42911:SF1">
    <property type="entry name" value="MODULATOR OF FTSH PROTEASE HFLC"/>
    <property type="match status" value="1"/>
</dbReference>
<keyword evidence="10" id="KW-1185">Reference proteome</keyword>
<keyword evidence="5 7" id="KW-0472">Membrane</keyword>
<keyword evidence="9" id="KW-0378">Hydrolase</keyword>
<keyword evidence="3 7" id="KW-0812">Transmembrane</keyword>
<keyword evidence="4 7" id="KW-1133">Transmembrane helix</keyword>
<sequence length="396" mass="42589">MAAKKIAGAIAIPLLIVVAVVAATALFIVDEREKALVLRLGRVVDVQEEPGLNFKLPLVDNVVKYDGRILGLPTSPLEVTPLDDRRLVVDAFARWRITDPVRFRQAVGTAGVSGAQMRLEPIVRNAIREVLGTVPSTQVLSDDRTTLMNQIRDEARSNSGGLGVEIIDVRLTRTDLPEQNLNATYARMRAEREREAADEIARGGEAAQRVRAAADRTVVELTSEAQRRAEIVRGEADAQRNAIYAGAYGRDPEFFAFTRSLTSYERALRGDNSSIVLQPDSEFFTYLSNDGSANANPAPTPVPPTEPTAAADAPTPTEDDEELVTPEVTDREGNRLGESAGVRLTPVPESLVTPPQETEVLLPDATIGEGEAAADPATAEPEAAEPEAAPAEGQTN</sequence>
<evidence type="ECO:0000256" key="5">
    <source>
        <dbReference type="ARBA" id="ARBA00023136"/>
    </source>
</evidence>
<evidence type="ECO:0000256" key="7">
    <source>
        <dbReference type="SAM" id="Phobius"/>
    </source>
</evidence>
<dbReference type="InterPro" id="IPR036013">
    <property type="entry name" value="Band_7/SPFH_dom_sf"/>
</dbReference>
<feature type="compositionally biased region" description="Low complexity" evidence="6">
    <location>
        <begin position="368"/>
        <end position="396"/>
    </location>
</feature>
<dbReference type="Gene3D" id="3.30.479.30">
    <property type="entry name" value="Band 7 domain"/>
    <property type="match status" value="1"/>
</dbReference>
<evidence type="ECO:0000256" key="3">
    <source>
        <dbReference type="ARBA" id="ARBA00022692"/>
    </source>
</evidence>
<evidence type="ECO:0000256" key="4">
    <source>
        <dbReference type="ARBA" id="ARBA00022989"/>
    </source>
</evidence>
<evidence type="ECO:0000256" key="1">
    <source>
        <dbReference type="ARBA" id="ARBA00004167"/>
    </source>
</evidence>
<keyword evidence="9" id="KW-0645">Protease</keyword>
<protein>
    <submittedName>
        <fullName evidence="9">Protease modulator HflC</fullName>
    </submittedName>
</protein>
<dbReference type="GO" id="GO:0006508">
    <property type="term" value="P:proteolysis"/>
    <property type="evidence" value="ECO:0007669"/>
    <property type="project" value="UniProtKB-KW"/>
</dbReference>
<feature type="transmembrane region" description="Helical" evidence="7">
    <location>
        <begin position="6"/>
        <end position="29"/>
    </location>
</feature>
<organism evidence="9 10">
    <name type="scientific">Paracoccus rhizosphaerae</name>
    <dbReference type="NCBI Taxonomy" id="1133347"/>
    <lineage>
        <taxon>Bacteria</taxon>
        <taxon>Pseudomonadati</taxon>
        <taxon>Pseudomonadota</taxon>
        <taxon>Alphaproteobacteria</taxon>
        <taxon>Rhodobacterales</taxon>
        <taxon>Paracoccaceae</taxon>
        <taxon>Paracoccus</taxon>
    </lineage>
</organism>
<gene>
    <name evidence="9" type="primary">hflC</name>
    <name evidence="9" type="ORF">ACFFIZ_18250</name>
</gene>
<feature type="region of interest" description="Disordered" evidence="6">
    <location>
        <begin position="288"/>
        <end position="396"/>
    </location>
</feature>
<comment type="caution">
    <text evidence="9">The sequence shown here is derived from an EMBL/GenBank/DDBJ whole genome shotgun (WGS) entry which is preliminary data.</text>
</comment>
<reference evidence="9 10" key="1">
    <citation type="submission" date="2024-09" db="EMBL/GenBank/DDBJ databases">
        <authorList>
            <person name="Sun Q."/>
            <person name="Mori K."/>
        </authorList>
    </citation>
    <scope>NUCLEOTIDE SEQUENCE [LARGE SCALE GENOMIC DNA]</scope>
    <source>
        <strain evidence="9 10">CCM 7904</strain>
    </source>
</reference>
<dbReference type="InterPro" id="IPR001107">
    <property type="entry name" value="Band_7"/>
</dbReference>
<dbReference type="SUPFAM" id="SSF117892">
    <property type="entry name" value="Band 7/SPFH domain"/>
    <property type="match status" value="1"/>
</dbReference>
<dbReference type="EMBL" id="JBHLWQ010000175">
    <property type="protein sequence ID" value="MFC0202195.1"/>
    <property type="molecule type" value="Genomic_DNA"/>
</dbReference>
<evidence type="ECO:0000256" key="6">
    <source>
        <dbReference type="SAM" id="MobiDB-lite"/>
    </source>
</evidence>
<dbReference type="CDD" id="cd03405">
    <property type="entry name" value="SPFH_HflC"/>
    <property type="match status" value="1"/>
</dbReference>
<proteinExistence type="inferred from homology"/>
<evidence type="ECO:0000313" key="10">
    <source>
        <dbReference type="Proteomes" id="UP001589795"/>
    </source>
</evidence>
<feature type="domain" description="Band 7" evidence="8">
    <location>
        <begin position="24"/>
        <end position="188"/>
    </location>
</feature>
<dbReference type="SMART" id="SM00244">
    <property type="entry name" value="PHB"/>
    <property type="match status" value="1"/>
</dbReference>
<evidence type="ECO:0000256" key="2">
    <source>
        <dbReference type="ARBA" id="ARBA00007862"/>
    </source>
</evidence>
<dbReference type="Pfam" id="PF01145">
    <property type="entry name" value="Band_7"/>
    <property type="match status" value="1"/>
</dbReference>
<accession>A0ABV6CN88</accession>
<dbReference type="PANTHER" id="PTHR42911">
    <property type="entry name" value="MODULATOR OF FTSH PROTEASE HFLC"/>
    <property type="match status" value="1"/>
</dbReference>
<evidence type="ECO:0000259" key="8">
    <source>
        <dbReference type="SMART" id="SM00244"/>
    </source>
</evidence>
<feature type="compositionally biased region" description="Low complexity" evidence="6">
    <location>
        <begin position="307"/>
        <end position="316"/>
    </location>
</feature>
<dbReference type="RefSeq" id="WP_265507397.1">
    <property type="nucleotide sequence ID" value="NZ_JAOTBE010000031.1"/>
</dbReference>
<name>A0ABV6CN88_9RHOB</name>
<dbReference type="InterPro" id="IPR010200">
    <property type="entry name" value="HflC"/>
</dbReference>
<dbReference type="Proteomes" id="UP001589795">
    <property type="component" value="Unassembled WGS sequence"/>
</dbReference>
<comment type="subcellular location">
    <subcellularLocation>
        <location evidence="1">Membrane</location>
        <topology evidence="1">Single-pass membrane protein</topology>
    </subcellularLocation>
</comment>
<comment type="similarity">
    <text evidence="2">Belongs to the band 7/mec-2 family. HflC subfamily.</text>
</comment>
<dbReference type="GO" id="GO:0008233">
    <property type="term" value="F:peptidase activity"/>
    <property type="evidence" value="ECO:0007669"/>
    <property type="project" value="UniProtKB-KW"/>
</dbReference>